<evidence type="ECO:0000313" key="4">
    <source>
        <dbReference type="EMBL" id="KWA66084.1"/>
    </source>
</evidence>
<proteinExistence type="predicted"/>
<protein>
    <submittedName>
        <fullName evidence="4">Phage tail protein</fullName>
    </submittedName>
</protein>
<evidence type="ECO:0000256" key="3">
    <source>
        <dbReference type="ARBA" id="ARBA00023219"/>
    </source>
</evidence>
<comment type="caution">
    <text evidence="4">The sequence shown here is derived from an EMBL/GenBank/DDBJ whole genome shotgun (WGS) entry which is preliminary data.</text>
</comment>
<evidence type="ECO:0000256" key="2">
    <source>
        <dbReference type="ARBA" id="ARBA00022612"/>
    </source>
</evidence>
<sequence length="537" mass="59363">MRNEPVAVELLRRLQGMRSIRSALESVWLDCFDYSFPMRGNGLFGNKDDATSMQAKRARLFDGTTTDAGRTLGAALMSGATPSNSRWFGLSAGNDTDEEKAWFDESAQTVWENIHASNYDAVGFECCLDMVPAGWFVMYIDVDREVGGFKFEQWPIAGCYIAASKPGGAADTCLRVYELSVEQVVNEFGLKNVTDKTRQLYEQEKYDEKVQMLHAIYPRHVHVVGALRARNMPFASVHIEVGEKQAVRESGYHECPFVAPRWSLVPDSPYAIGPMFDALPDAKQLNRLVYLEDSNAEMAICGAWIAEDDGVLNPRTVKIGARKIIVANSVDSIKPLTTPGNFELSFTKKADLQRAIRKTLMADQLQPQDGPAMTATEVHVRVQLIRQLLGPIYGRLQAEWLQGMVARCFGLAYRAGILTPPPQSLSDREFRVVFINPQAMAQKLEEVSAVERTVTSVGAVAAAKGDPAVWDNIDTDEAVRVIGDGLGAPNKIMRPSKAVEALREQRAQAEQQAKQQAMQQEMMQPAAQEIAKNLAAA</sequence>
<evidence type="ECO:0000256" key="1">
    <source>
        <dbReference type="ARBA" id="ARBA00004328"/>
    </source>
</evidence>
<dbReference type="InterPro" id="IPR020991">
    <property type="entry name" value="Connector_podovirus"/>
</dbReference>
<dbReference type="Proteomes" id="UP000068603">
    <property type="component" value="Unassembled WGS sequence"/>
</dbReference>
<organism evidence="4">
    <name type="scientific">Burkholderia stagnalis</name>
    <dbReference type="NCBI Taxonomy" id="1503054"/>
    <lineage>
        <taxon>Bacteria</taxon>
        <taxon>Pseudomonadati</taxon>
        <taxon>Pseudomonadota</taxon>
        <taxon>Betaproteobacteria</taxon>
        <taxon>Burkholderiales</taxon>
        <taxon>Burkholderiaceae</taxon>
        <taxon>Burkholderia</taxon>
        <taxon>Burkholderia cepacia complex</taxon>
    </lineage>
</organism>
<gene>
    <name evidence="4" type="ORF">WT44_07580</name>
</gene>
<dbReference type="RefSeq" id="WP_060149785.1">
    <property type="nucleotide sequence ID" value="NZ_LPGD01000073.1"/>
</dbReference>
<reference evidence="4 5" key="1">
    <citation type="submission" date="2015-11" db="EMBL/GenBank/DDBJ databases">
        <title>Expanding the genomic diversity of Burkholderia species for the development of highly accurate diagnostics.</title>
        <authorList>
            <person name="Sahl J."/>
            <person name="Keim P."/>
            <person name="Wagner D."/>
        </authorList>
    </citation>
    <scope>NUCLEOTIDE SEQUENCE [LARGE SCALE GENOMIC DNA]</scope>
    <source>
        <strain evidence="4 5">MSMB1960WGS</strain>
    </source>
</reference>
<accession>A0A119GWS4</accession>
<dbReference type="Pfam" id="PF12236">
    <property type="entry name" value="Head-tail_con"/>
    <property type="match status" value="1"/>
</dbReference>
<keyword evidence="3" id="KW-0231">Viral genome packaging</keyword>
<comment type="subcellular location">
    <subcellularLocation>
        <location evidence="1">Virion</location>
    </subcellularLocation>
</comment>
<keyword evidence="2" id="KW-1188">Viral release from host cell</keyword>
<dbReference type="AlphaFoldDB" id="A0A119GWS4"/>
<evidence type="ECO:0000313" key="5">
    <source>
        <dbReference type="Proteomes" id="UP000068603"/>
    </source>
</evidence>
<dbReference type="EMBL" id="LPHB01000025">
    <property type="protein sequence ID" value="KWA66084.1"/>
    <property type="molecule type" value="Genomic_DNA"/>
</dbReference>
<name>A0A119GWS4_9BURK</name>